<dbReference type="Proteomes" id="UP000248021">
    <property type="component" value="Unassembled WGS sequence"/>
</dbReference>
<evidence type="ECO:0000313" key="1">
    <source>
        <dbReference type="EMBL" id="PXW63273.1"/>
    </source>
</evidence>
<evidence type="ECO:0000313" key="2">
    <source>
        <dbReference type="Proteomes" id="UP000248021"/>
    </source>
</evidence>
<protein>
    <submittedName>
        <fullName evidence="1">Uncharacterized protein</fullName>
    </submittedName>
</protein>
<gene>
    <name evidence="1" type="ORF">C7450_102188</name>
</gene>
<dbReference type="EMBL" id="QJJK01000002">
    <property type="protein sequence ID" value="PXW63273.1"/>
    <property type="molecule type" value="Genomic_DNA"/>
</dbReference>
<keyword evidence="2" id="KW-1185">Reference proteome</keyword>
<sequence>MISLPWSMMPPWKRWMANGRHSGICRLWVWTLGVIPGGAERRKGDPWTILLDVWIPFPASYAGRRG</sequence>
<reference evidence="1 2" key="1">
    <citation type="submission" date="2018-05" db="EMBL/GenBank/DDBJ databases">
        <title>Genomic Encyclopedia of Type Strains, Phase IV (KMG-IV): sequencing the most valuable type-strain genomes for metagenomic binning, comparative biology and taxonomic classification.</title>
        <authorList>
            <person name="Goeker M."/>
        </authorList>
    </citation>
    <scope>NUCLEOTIDE SEQUENCE [LARGE SCALE GENOMIC DNA]</scope>
    <source>
        <strain evidence="1 2">DSM 6462</strain>
    </source>
</reference>
<dbReference type="AlphaFoldDB" id="A0A2V3UDC8"/>
<proteinExistence type="predicted"/>
<name>A0A2V3UDC8_9HYPH</name>
<comment type="caution">
    <text evidence="1">The sequence shown here is derived from an EMBL/GenBank/DDBJ whole genome shotgun (WGS) entry which is preliminary data.</text>
</comment>
<accession>A0A2V3UDC8</accession>
<organism evidence="1 2">
    <name type="scientific">Chelatococcus asaccharovorans</name>
    <dbReference type="NCBI Taxonomy" id="28210"/>
    <lineage>
        <taxon>Bacteria</taxon>
        <taxon>Pseudomonadati</taxon>
        <taxon>Pseudomonadota</taxon>
        <taxon>Alphaproteobacteria</taxon>
        <taxon>Hyphomicrobiales</taxon>
        <taxon>Chelatococcaceae</taxon>
        <taxon>Chelatococcus</taxon>
    </lineage>
</organism>